<sequence>MKVYKCVFTGDEVISDSYRQLAPFGRDEFMDIAFEVESKRVLKASEDYGISHNTEDGEVEIGTTDAETVNDIIDAFKLESTPFSKKEYMLYIKGYVSRLKEYLEQNNPDRVEKFMQNAQAFVKVLLERFNDLEFYLGPSLDCEGIIIYGYYNDGDLAPRFIYFRDSLKEERY</sequence>
<dbReference type="PANTHER" id="PTHR11991:SF0">
    <property type="entry name" value="TRANSLATIONALLY-CONTROLLED TUMOR PROTEIN"/>
    <property type="match status" value="1"/>
</dbReference>
<accession>A0A1J4MTY2</accession>
<dbReference type="GeneID" id="92364344"/>
<dbReference type="VEuPathDB" id="CryptoDB:cand_001590"/>
<dbReference type="OrthoDB" id="10248936at2759"/>
<evidence type="ECO:0000259" key="3">
    <source>
        <dbReference type="PROSITE" id="PS51797"/>
    </source>
</evidence>
<protein>
    <submittedName>
        <fullName evidence="4">Translationally-controlled tumor protein</fullName>
    </submittedName>
</protein>
<dbReference type="GO" id="GO:0005737">
    <property type="term" value="C:cytoplasm"/>
    <property type="evidence" value="ECO:0007669"/>
    <property type="project" value="TreeGrafter"/>
</dbReference>
<evidence type="ECO:0000313" key="5">
    <source>
        <dbReference type="Proteomes" id="UP000186804"/>
    </source>
</evidence>
<dbReference type="PRINTS" id="PR01653">
    <property type="entry name" value="TCTPROTEIN"/>
</dbReference>
<dbReference type="RefSeq" id="XP_067068314.1">
    <property type="nucleotide sequence ID" value="XM_067210407.1"/>
</dbReference>
<keyword evidence="5" id="KW-1185">Reference proteome</keyword>
<dbReference type="InterPro" id="IPR011323">
    <property type="entry name" value="Mss4/transl-control_tumour"/>
</dbReference>
<feature type="domain" description="TCTP" evidence="3">
    <location>
        <begin position="1"/>
        <end position="172"/>
    </location>
</feature>
<comment type="similarity">
    <text evidence="2">Belongs to the TCTP family.</text>
</comment>
<name>A0A1J4MTY2_9CRYT</name>
<dbReference type="PROSITE" id="PS51797">
    <property type="entry name" value="TCTP_3"/>
    <property type="match status" value="1"/>
</dbReference>
<dbReference type="EMBL" id="LRBS01000061">
    <property type="protein sequence ID" value="OII76468.1"/>
    <property type="molecule type" value="Genomic_DNA"/>
</dbReference>
<dbReference type="InterPro" id="IPR011057">
    <property type="entry name" value="Mss4-like_sf"/>
</dbReference>
<evidence type="ECO:0000313" key="4">
    <source>
        <dbReference type="EMBL" id="OII76468.1"/>
    </source>
</evidence>
<dbReference type="Pfam" id="PF00838">
    <property type="entry name" value="TCTP"/>
    <property type="match status" value="1"/>
</dbReference>
<organism evidence="4 5">
    <name type="scientific">Cryptosporidium andersoni</name>
    <dbReference type="NCBI Taxonomy" id="117008"/>
    <lineage>
        <taxon>Eukaryota</taxon>
        <taxon>Sar</taxon>
        <taxon>Alveolata</taxon>
        <taxon>Apicomplexa</taxon>
        <taxon>Conoidasida</taxon>
        <taxon>Coccidia</taxon>
        <taxon>Eucoccidiorida</taxon>
        <taxon>Eimeriorina</taxon>
        <taxon>Cryptosporidiidae</taxon>
        <taxon>Cryptosporidium</taxon>
    </lineage>
</organism>
<evidence type="ECO:0000256" key="1">
    <source>
        <dbReference type="ARBA" id="ARBA00022837"/>
    </source>
</evidence>
<dbReference type="Proteomes" id="UP000186804">
    <property type="component" value="Unassembled WGS sequence"/>
</dbReference>
<keyword evidence="1" id="KW-0106">Calcium</keyword>
<dbReference type="SUPFAM" id="SSF51316">
    <property type="entry name" value="Mss4-like"/>
    <property type="match status" value="1"/>
</dbReference>
<gene>
    <name evidence="4" type="ORF">cand_001590</name>
</gene>
<dbReference type="PANTHER" id="PTHR11991">
    <property type="entry name" value="TRANSLATIONALLY CONTROLLED TUMOR PROTEIN-RELATED"/>
    <property type="match status" value="1"/>
</dbReference>
<dbReference type="AlphaFoldDB" id="A0A1J4MTY2"/>
<comment type="caution">
    <text evidence="4">The sequence shown here is derived from an EMBL/GenBank/DDBJ whole genome shotgun (WGS) entry which is preliminary data.</text>
</comment>
<dbReference type="Gene3D" id="2.170.150.10">
    <property type="entry name" value="Metal Binding Protein, Guanine Nucleotide Exchange Factor, Chain A"/>
    <property type="match status" value="1"/>
</dbReference>
<dbReference type="InterPro" id="IPR034737">
    <property type="entry name" value="TCTP"/>
</dbReference>
<dbReference type="GO" id="GO:0005509">
    <property type="term" value="F:calcium ion binding"/>
    <property type="evidence" value="ECO:0007669"/>
    <property type="project" value="TreeGrafter"/>
</dbReference>
<dbReference type="InterPro" id="IPR018105">
    <property type="entry name" value="Translational_control_tumour_p"/>
</dbReference>
<proteinExistence type="inferred from homology"/>
<reference evidence="4 5" key="1">
    <citation type="submission" date="2016-10" db="EMBL/GenBank/DDBJ databases">
        <title>Reductive evolution of mitochondrial metabolism and differential evolution of invasion-related proteins in Cryptosporidium.</title>
        <authorList>
            <person name="Liu S."/>
            <person name="Roellig D.M."/>
            <person name="Guo Y."/>
            <person name="Li N."/>
            <person name="Frace M.A."/>
            <person name="Tang K."/>
            <person name="Zhang L."/>
            <person name="Feng Y."/>
            <person name="Xiao L."/>
        </authorList>
    </citation>
    <scope>NUCLEOTIDE SEQUENCE [LARGE SCALE GENOMIC DNA]</scope>
    <source>
        <strain evidence="4">30847</strain>
    </source>
</reference>
<evidence type="ECO:0000256" key="2">
    <source>
        <dbReference type="PROSITE-ProRule" id="PRU01133"/>
    </source>
</evidence>